<dbReference type="InterPro" id="IPR011639">
    <property type="entry name" value="MethylTrfase_TaqI-like_dom"/>
</dbReference>
<feature type="domain" description="Type II methyltransferase M.TaqI-like" evidence="6">
    <location>
        <begin position="348"/>
        <end position="578"/>
    </location>
</feature>
<dbReference type="InterPro" id="IPR002052">
    <property type="entry name" value="DNA_methylase_N6_adenine_CS"/>
</dbReference>
<dbReference type="RefSeq" id="WP_124068695.1">
    <property type="nucleotide sequence ID" value="NZ_CBCRXF010000003.1"/>
</dbReference>
<dbReference type="PROSITE" id="PS00092">
    <property type="entry name" value="N6_MTASE"/>
    <property type="match status" value="1"/>
</dbReference>
<evidence type="ECO:0000256" key="5">
    <source>
        <dbReference type="ARBA" id="ARBA00047942"/>
    </source>
</evidence>
<dbReference type="GO" id="GO:0032259">
    <property type="term" value="P:methylation"/>
    <property type="evidence" value="ECO:0007669"/>
    <property type="project" value="UniProtKB-KW"/>
</dbReference>
<accession>A0A3P5WL28</accession>
<keyword evidence="8" id="KW-1185">Reference proteome</keyword>
<dbReference type="GO" id="GO:0003676">
    <property type="term" value="F:nucleic acid binding"/>
    <property type="evidence" value="ECO:0007669"/>
    <property type="project" value="InterPro"/>
</dbReference>
<sequence>MNKTAIKNFAVTARRKLIADITQKAYQLGITQEEIKQPELFEEGFRINQQLYKKYEIEQRQKLIDEISGKGFDHVIEEVAYTWFNRFIAIRFMEVNDYLPTGIRVFSSLIEGKTEPDIVTEVNLVVDELNLDQPIVYRLQDEGDTADLFKYVLIRQCNKLGKIMPGMFEKIHDYTELLLPDQLLVDGSVVRDMVTMIGEADWKQQVEIIGWLYQYYISEKKDEVFAGLKKNQKITKENIPAATQLFTPKWIVQYMVENSLGRLWLESHPDDVLQQQWAYYLEEAVQEPAVQAELETLKNPNLKPEDITVLDPCMGSGHILVYAFDVLHEIYVSAGYAKRDIPKLILENNLYGLDIDDRASQLSYFALLMKACSYTPRILDETLIMNVCAIQQSNTINKDDAKNVIEQSDFEGDKESLQQDVEYILDVFYDAKEFGSILDVAIVNFEQLDEWLKYLQNEAFNDLFLDQYKENLLEEFPPFLQQAKIMSSKYDVVVTNPPYMAADGFNATLDNELTKRFPDSRTNLYSVFMEKIKSFNINAGYNAIITQHSWMYITSFKKLRTKLIDNQTIYNMVHLGTKAFEEINGEKVETTSYVLRNIQSGFYCGAYVRLVDYKNFRQKESEFFNKDNKYFYVQKEFNSVKGSPISYTMTKIIREIFLGNDNIGSVSYPKKGMFTGGNKKFIRQWYEIDINYFSDSISDLSNAFMSKLRYFPLNKGGEFRKWYGNRENVIKFDKENYELIDKNGGHRSPQFYFKKSLSWSKVTKKSLSFRFTPHGAINNDAGMAIYQKELDITMLIGLLNTKVIQKVISYYSDTMNYTQGDIVKIPFIDYGGNGVVIQVIEKCIAISKEDWDSFDLSWDFKRHPLLVRFKGERTIESAFRAWEREAEYRFNILKSNEEQLNEIFIKLYGLEDELTPEVEDADVTVRKADLPREVKSFISYAVGCMFGRYSLDQEGLVFAGGEFEPSKYTTFVADVDNVIPITDNQYFEDDIAGRFFEFVRITFSEETFEKNLDFIAEALIKRATETSRQRIRRYFLNEFYKDHVKMYQKCPIYWQFDSGKNDGFKALVYMHRYEPGLAARVRTDYLHVLQKKYEAEMVRLDMMLEEEVSVTDKANAKKWKEKLQKQLLECRQYDQVIAHIAYQNIDIDLDDGVKVNYAKFQQVEVPQGEGRKSEVVNVLKEI</sequence>
<dbReference type="AlphaFoldDB" id="A0A3P5WL28"/>
<evidence type="ECO:0000256" key="2">
    <source>
        <dbReference type="ARBA" id="ARBA00022603"/>
    </source>
</evidence>
<dbReference type="SUPFAM" id="SSF53335">
    <property type="entry name" value="S-adenosyl-L-methionine-dependent methyltransferases"/>
    <property type="match status" value="1"/>
</dbReference>
<dbReference type="PANTHER" id="PTHR33841:SF1">
    <property type="entry name" value="DNA METHYLTRANSFERASE A"/>
    <property type="match status" value="1"/>
</dbReference>
<gene>
    <name evidence="7" type="ORF">FILTAD_00241</name>
</gene>
<dbReference type="InterPro" id="IPR050953">
    <property type="entry name" value="N4_N6_ade-DNA_methylase"/>
</dbReference>
<evidence type="ECO:0000259" key="6">
    <source>
        <dbReference type="Pfam" id="PF07669"/>
    </source>
</evidence>
<dbReference type="EC" id="2.1.1.72" evidence="1"/>
<dbReference type="InterPro" id="IPR029063">
    <property type="entry name" value="SAM-dependent_MTases_sf"/>
</dbReference>
<keyword evidence="4" id="KW-0949">S-adenosyl-L-methionine</keyword>
<dbReference type="NCBIfam" id="NF033452">
    <property type="entry name" value="BREX_1_MTaseX"/>
    <property type="match status" value="1"/>
</dbReference>
<dbReference type="GO" id="GO:0006304">
    <property type="term" value="P:DNA modification"/>
    <property type="evidence" value="ECO:0007669"/>
    <property type="project" value="InterPro"/>
</dbReference>
<evidence type="ECO:0000256" key="3">
    <source>
        <dbReference type="ARBA" id="ARBA00022679"/>
    </source>
</evidence>
<dbReference type="PANTHER" id="PTHR33841">
    <property type="entry name" value="DNA METHYLTRANSFERASE YEEA-RELATED"/>
    <property type="match status" value="1"/>
</dbReference>
<evidence type="ECO:0000313" key="7">
    <source>
        <dbReference type="EMBL" id="VDC19305.1"/>
    </source>
</evidence>
<organism evidence="7 8">
    <name type="scientific">Filibacter tadaridae</name>
    <dbReference type="NCBI Taxonomy" id="2483811"/>
    <lineage>
        <taxon>Bacteria</taxon>
        <taxon>Bacillati</taxon>
        <taxon>Bacillota</taxon>
        <taxon>Bacilli</taxon>
        <taxon>Bacillales</taxon>
        <taxon>Caryophanaceae</taxon>
        <taxon>Filibacter</taxon>
    </lineage>
</organism>
<dbReference type="PRINTS" id="PR00507">
    <property type="entry name" value="N12N6MTFRASE"/>
</dbReference>
<keyword evidence="3" id="KW-0808">Transferase</keyword>
<name>A0A3P5WL28_9BACL</name>
<evidence type="ECO:0000313" key="8">
    <source>
        <dbReference type="Proteomes" id="UP000270468"/>
    </source>
</evidence>
<proteinExistence type="predicted"/>
<dbReference type="GO" id="GO:0009007">
    <property type="term" value="F:site-specific DNA-methyltransferase (adenine-specific) activity"/>
    <property type="evidence" value="ECO:0007669"/>
    <property type="project" value="UniProtKB-EC"/>
</dbReference>
<dbReference type="Proteomes" id="UP000270468">
    <property type="component" value="Unassembled WGS sequence"/>
</dbReference>
<evidence type="ECO:0000256" key="1">
    <source>
        <dbReference type="ARBA" id="ARBA00011900"/>
    </source>
</evidence>
<dbReference type="OrthoDB" id="32195at2"/>
<dbReference type="Gene3D" id="3.40.50.150">
    <property type="entry name" value="Vaccinia Virus protein VP39"/>
    <property type="match status" value="1"/>
</dbReference>
<dbReference type="EMBL" id="UXAV01000017">
    <property type="protein sequence ID" value="VDC19305.1"/>
    <property type="molecule type" value="Genomic_DNA"/>
</dbReference>
<reference evidence="7 8" key="1">
    <citation type="submission" date="2018-11" db="EMBL/GenBank/DDBJ databases">
        <authorList>
            <person name="Criscuolo A."/>
        </authorList>
    </citation>
    <scope>NUCLEOTIDE SEQUENCE [LARGE SCALE GENOMIC DNA]</scope>
    <source>
        <strain evidence="7">ATB-66</strain>
    </source>
</reference>
<dbReference type="InterPro" id="IPR047939">
    <property type="entry name" value="BREX_1_PglX"/>
</dbReference>
<dbReference type="Pfam" id="PF07669">
    <property type="entry name" value="Eco57I"/>
    <property type="match status" value="1"/>
</dbReference>
<evidence type="ECO:0000256" key="4">
    <source>
        <dbReference type="ARBA" id="ARBA00022691"/>
    </source>
</evidence>
<protein>
    <recommendedName>
        <fullName evidence="1">site-specific DNA-methyltransferase (adenine-specific)</fullName>
        <ecNumber evidence="1">2.1.1.72</ecNumber>
    </recommendedName>
</protein>
<comment type="catalytic activity">
    <reaction evidence="5">
        <text>a 2'-deoxyadenosine in DNA + S-adenosyl-L-methionine = an N(6)-methyl-2'-deoxyadenosine in DNA + S-adenosyl-L-homocysteine + H(+)</text>
        <dbReference type="Rhea" id="RHEA:15197"/>
        <dbReference type="Rhea" id="RHEA-COMP:12418"/>
        <dbReference type="Rhea" id="RHEA-COMP:12419"/>
        <dbReference type="ChEBI" id="CHEBI:15378"/>
        <dbReference type="ChEBI" id="CHEBI:57856"/>
        <dbReference type="ChEBI" id="CHEBI:59789"/>
        <dbReference type="ChEBI" id="CHEBI:90615"/>
        <dbReference type="ChEBI" id="CHEBI:90616"/>
        <dbReference type="EC" id="2.1.1.72"/>
    </reaction>
</comment>
<keyword evidence="2 7" id="KW-0489">Methyltransferase</keyword>